<keyword evidence="7" id="KW-1185">Reference proteome</keyword>
<dbReference type="PANTHER" id="PTHR33823">
    <property type="entry name" value="RNA POLYMERASE-BINDING TRANSCRIPTION FACTOR DKSA-RELATED"/>
    <property type="match status" value="1"/>
</dbReference>
<dbReference type="InterPro" id="IPR000962">
    <property type="entry name" value="Znf_DskA_TraR"/>
</dbReference>
<feature type="zinc finger region" description="dksA C4-type" evidence="4">
    <location>
        <begin position="87"/>
        <end position="111"/>
    </location>
</feature>
<feature type="domain" description="Zinc finger DksA/TraR C4-type" evidence="5">
    <location>
        <begin position="82"/>
        <end position="115"/>
    </location>
</feature>
<name>A0AA96GFV0_9BACT</name>
<gene>
    <name evidence="6" type="ORF">PP769_18015</name>
</gene>
<organism evidence="6 7">
    <name type="scientific">Candidatus Nitrospira allomarina</name>
    <dbReference type="NCBI Taxonomy" id="3020900"/>
    <lineage>
        <taxon>Bacteria</taxon>
        <taxon>Pseudomonadati</taxon>
        <taxon>Nitrospirota</taxon>
        <taxon>Nitrospiria</taxon>
        <taxon>Nitrospirales</taxon>
        <taxon>Nitrospiraceae</taxon>
        <taxon>Nitrospira</taxon>
    </lineage>
</organism>
<dbReference type="AlphaFoldDB" id="A0AA96GFV0"/>
<keyword evidence="1" id="KW-0479">Metal-binding</keyword>
<evidence type="ECO:0000256" key="3">
    <source>
        <dbReference type="ARBA" id="ARBA00022833"/>
    </source>
</evidence>
<dbReference type="PANTHER" id="PTHR33823:SF2">
    <property type="entry name" value="RNA POLYMERASE-BINDING TRANSCRIPTION FACTOR DKSA"/>
    <property type="match status" value="1"/>
</dbReference>
<proteinExistence type="predicted"/>
<dbReference type="RefSeq" id="WP_312642837.1">
    <property type="nucleotide sequence ID" value="NZ_CP116967.1"/>
</dbReference>
<dbReference type="SUPFAM" id="SSF57716">
    <property type="entry name" value="Glucocorticoid receptor-like (DNA-binding domain)"/>
    <property type="match status" value="1"/>
</dbReference>
<dbReference type="GO" id="GO:0008270">
    <property type="term" value="F:zinc ion binding"/>
    <property type="evidence" value="ECO:0007669"/>
    <property type="project" value="UniProtKB-KW"/>
</dbReference>
<dbReference type="Gene3D" id="1.20.120.910">
    <property type="entry name" value="DksA, coiled-coil domain"/>
    <property type="match status" value="1"/>
</dbReference>
<dbReference type="Proteomes" id="UP001302719">
    <property type="component" value="Chromosome"/>
</dbReference>
<evidence type="ECO:0000259" key="5">
    <source>
        <dbReference type="Pfam" id="PF01258"/>
    </source>
</evidence>
<evidence type="ECO:0000256" key="2">
    <source>
        <dbReference type="ARBA" id="ARBA00022771"/>
    </source>
</evidence>
<protein>
    <submittedName>
        <fullName evidence="6">TraR/DksA family transcriptional regulator</fullName>
    </submittedName>
</protein>
<dbReference type="Pfam" id="PF01258">
    <property type="entry name" value="zf-dskA_traR"/>
    <property type="match status" value="1"/>
</dbReference>
<reference evidence="6 7" key="1">
    <citation type="submission" date="2023-01" db="EMBL/GenBank/DDBJ databases">
        <title>Cultivation and genomic characterization of new, ubiquitous marine nitrite-oxidizing bacteria from the Nitrospirales.</title>
        <authorList>
            <person name="Mueller A.J."/>
            <person name="Daebeler A."/>
            <person name="Herbold C.W."/>
            <person name="Kirkegaard R.H."/>
            <person name="Daims H."/>
        </authorList>
    </citation>
    <scope>NUCLEOTIDE SEQUENCE [LARGE SCALE GENOMIC DNA]</scope>
    <source>
        <strain evidence="6 7">VA</strain>
    </source>
</reference>
<evidence type="ECO:0000313" key="6">
    <source>
        <dbReference type="EMBL" id="WNM57844.1"/>
    </source>
</evidence>
<dbReference type="PROSITE" id="PS51128">
    <property type="entry name" value="ZF_DKSA_2"/>
    <property type="match status" value="1"/>
</dbReference>
<dbReference type="KEGG" id="nall:PP769_18015"/>
<evidence type="ECO:0000313" key="7">
    <source>
        <dbReference type="Proteomes" id="UP001302719"/>
    </source>
</evidence>
<keyword evidence="2" id="KW-0863">Zinc-finger</keyword>
<keyword evidence="3" id="KW-0862">Zinc</keyword>
<evidence type="ECO:0000256" key="4">
    <source>
        <dbReference type="PROSITE-ProRule" id="PRU00510"/>
    </source>
</evidence>
<accession>A0AA96GFV0</accession>
<sequence length="117" mass="13073">MTQPTLDYDHFRATLLTLQRELLAVSATGQEAAQPVELDQTAVGRVSRMDALQQQAMAQAAQQRRHIQLQRIESALQRLENGKFGWCVRCGEEISRKRLDVDPTAPLCIACADGRNP</sequence>
<evidence type="ECO:0000256" key="1">
    <source>
        <dbReference type="ARBA" id="ARBA00022723"/>
    </source>
</evidence>
<dbReference type="EMBL" id="CP116967">
    <property type="protein sequence ID" value="WNM57844.1"/>
    <property type="molecule type" value="Genomic_DNA"/>
</dbReference>